<evidence type="ECO:0000259" key="3">
    <source>
        <dbReference type="Pfam" id="PF12624"/>
    </source>
</evidence>
<evidence type="ECO:0000313" key="4">
    <source>
        <dbReference type="EMBL" id="KAL3277158.1"/>
    </source>
</evidence>
<comment type="caution">
    <text evidence="4">The sequence shown here is derived from an EMBL/GenBank/DDBJ whole genome shotgun (WGS) entry which is preliminary data.</text>
</comment>
<protein>
    <recommendedName>
        <fullName evidence="3">Chorein N-terminal domain-containing protein</fullName>
    </recommendedName>
</protein>
<sequence length="180" mass="20127">MLEGAVARILNQLLGKYVVDLDTENLNVGIFSGRVQLTDLKLKPEALYELNLPIEVIAGTIGKVSIQIPWTTIWESTTNVTIEDVFILANPVINGNIFDEEKDKRLKRALKRKALYDLDSESHFIGGPSSFSEHLISNILNNLQLNISNVHIRYEDIVSCRYPLSCGLCIGNITAETTNR</sequence>
<comment type="similarity">
    <text evidence="1">Belongs to the VPS13 family.</text>
</comment>
<dbReference type="EMBL" id="JABFTP020000103">
    <property type="protein sequence ID" value="KAL3277158.1"/>
    <property type="molecule type" value="Genomic_DNA"/>
</dbReference>
<feature type="domain" description="Chorein N-terminal" evidence="3">
    <location>
        <begin position="1"/>
        <end position="179"/>
    </location>
</feature>
<reference evidence="4 5" key="1">
    <citation type="journal article" date="2021" name="BMC Biol.">
        <title>Horizontally acquired antibacterial genes associated with adaptive radiation of ladybird beetles.</title>
        <authorList>
            <person name="Li H.S."/>
            <person name="Tang X.F."/>
            <person name="Huang Y.H."/>
            <person name="Xu Z.Y."/>
            <person name="Chen M.L."/>
            <person name="Du X.Y."/>
            <person name="Qiu B.Y."/>
            <person name="Chen P.T."/>
            <person name="Zhang W."/>
            <person name="Slipinski A."/>
            <person name="Escalona H.E."/>
            <person name="Waterhouse R.M."/>
            <person name="Zwick A."/>
            <person name="Pang H."/>
        </authorList>
    </citation>
    <scope>NUCLEOTIDE SEQUENCE [LARGE SCALE GENOMIC DNA]</scope>
    <source>
        <strain evidence="4">SYSU2018</strain>
    </source>
</reference>
<accession>A0ABD2NEF7</accession>
<evidence type="ECO:0000256" key="1">
    <source>
        <dbReference type="ARBA" id="ARBA00006545"/>
    </source>
</evidence>
<name>A0ABD2NEF7_9CUCU</name>
<dbReference type="InterPro" id="IPR026854">
    <property type="entry name" value="VPS13_N"/>
</dbReference>
<dbReference type="Proteomes" id="UP001516400">
    <property type="component" value="Unassembled WGS sequence"/>
</dbReference>
<gene>
    <name evidence="4" type="ORF">HHI36_012510</name>
</gene>
<evidence type="ECO:0000313" key="5">
    <source>
        <dbReference type="Proteomes" id="UP001516400"/>
    </source>
</evidence>
<proteinExistence type="inferred from homology"/>
<organism evidence="4 5">
    <name type="scientific">Cryptolaemus montrouzieri</name>
    <dbReference type="NCBI Taxonomy" id="559131"/>
    <lineage>
        <taxon>Eukaryota</taxon>
        <taxon>Metazoa</taxon>
        <taxon>Ecdysozoa</taxon>
        <taxon>Arthropoda</taxon>
        <taxon>Hexapoda</taxon>
        <taxon>Insecta</taxon>
        <taxon>Pterygota</taxon>
        <taxon>Neoptera</taxon>
        <taxon>Endopterygota</taxon>
        <taxon>Coleoptera</taxon>
        <taxon>Polyphaga</taxon>
        <taxon>Cucujiformia</taxon>
        <taxon>Coccinelloidea</taxon>
        <taxon>Coccinellidae</taxon>
        <taxon>Scymninae</taxon>
        <taxon>Scymnini</taxon>
        <taxon>Cryptolaemus</taxon>
    </lineage>
</organism>
<dbReference type="InterPro" id="IPR026847">
    <property type="entry name" value="VPS13"/>
</dbReference>
<dbReference type="PANTHER" id="PTHR16166">
    <property type="entry name" value="VACUOLAR PROTEIN SORTING-ASSOCIATED PROTEIN VPS13"/>
    <property type="match status" value="1"/>
</dbReference>
<evidence type="ECO:0000256" key="2">
    <source>
        <dbReference type="ARBA" id="ARBA00022448"/>
    </source>
</evidence>
<dbReference type="AlphaFoldDB" id="A0ABD2NEF7"/>
<dbReference type="PANTHER" id="PTHR16166:SF93">
    <property type="entry name" value="INTERMEMBRANE LIPID TRANSFER PROTEIN VPS13"/>
    <property type="match status" value="1"/>
</dbReference>
<keyword evidence="2" id="KW-0813">Transport</keyword>
<keyword evidence="5" id="KW-1185">Reference proteome</keyword>
<dbReference type="Pfam" id="PF12624">
    <property type="entry name" value="VPS13_N"/>
    <property type="match status" value="1"/>
</dbReference>